<keyword evidence="2" id="KW-0732">Signal</keyword>
<dbReference type="RefSeq" id="WP_215580450.1">
    <property type="nucleotide sequence ID" value="NZ_CP073754.1"/>
</dbReference>
<feature type="chain" id="PRO_5036849250" evidence="2">
    <location>
        <begin position="27"/>
        <end position="303"/>
    </location>
</feature>
<evidence type="ECO:0000313" key="3">
    <source>
        <dbReference type="EMBL" id="QWF69875.1"/>
    </source>
</evidence>
<protein>
    <submittedName>
        <fullName evidence="3">Uncharacterized protein</fullName>
    </submittedName>
</protein>
<feature type="signal peptide" evidence="2">
    <location>
        <begin position="1"/>
        <end position="26"/>
    </location>
</feature>
<organism evidence="3 4">
    <name type="scientific">Methylomonas paludis</name>
    <dbReference type="NCBI Taxonomy" id="1173101"/>
    <lineage>
        <taxon>Bacteria</taxon>
        <taxon>Pseudomonadati</taxon>
        <taxon>Pseudomonadota</taxon>
        <taxon>Gammaproteobacteria</taxon>
        <taxon>Methylococcales</taxon>
        <taxon>Methylococcaceae</taxon>
        <taxon>Methylomonas</taxon>
    </lineage>
</organism>
<evidence type="ECO:0000256" key="1">
    <source>
        <dbReference type="SAM" id="MobiDB-lite"/>
    </source>
</evidence>
<feature type="region of interest" description="Disordered" evidence="1">
    <location>
        <begin position="51"/>
        <end position="72"/>
    </location>
</feature>
<name>A0A975R813_9GAMM</name>
<dbReference type="Proteomes" id="UP000676649">
    <property type="component" value="Chromosome"/>
</dbReference>
<sequence>MKRLSFSLLISTAGCGLLPLSGAAWAFPYVDPMVETDLSFNHHTDLSAAAHKMAASQQTGSPDFLSEHTQQSATDIHDPALPGISAHVAGLADQSAHLGQLLNDTQTYGLVGAVIKHSAPANAEQLSSDDNGKVFLTASPATASSLTTATASAATSLAATSAQTSLTLSSSPAVTAGTNTHEIEDGNLEYLEHLKHGNDDSPTKLLEQTVVTGTNLANNYAKTSLGYLGDNDSDTQQAELQEQHLSSGADANYWSASGTTNLLSSPQRVGLANKAEKSLSAGIHGGTAHHNIPADEHKLPHCR</sequence>
<dbReference type="EMBL" id="CP073754">
    <property type="protein sequence ID" value="QWF69875.1"/>
    <property type="molecule type" value="Genomic_DNA"/>
</dbReference>
<keyword evidence="4" id="KW-1185">Reference proteome</keyword>
<feature type="compositionally biased region" description="Basic and acidic residues" evidence="1">
    <location>
        <begin position="292"/>
        <end position="303"/>
    </location>
</feature>
<evidence type="ECO:0000256" key="2">
    <source>
        <dbReference type="SAM" id="SignalP"/>
    </source>
</evidence>
<feature type="compositionally biased region" description="Polar residues" evidence="1">
    <location>
        <begin position="55"/>
        <end position="72"/>
    </location>
</feature>
<accession>A0A975R813</accession>
<dbReference type="PROSITE" id="PS51257">
    <property type="entry name" value="PROKAR_LIPOPROTEIN"/>
    <property type="match status" value="1"/>
</dbReference>
<dbReference type="AlphaFoldDB" id="A0A975R813"/>
<gene>
    <name evidence="3" type="ORF">KEF85_10940</name>
</gene>
<reference evidence="3" key="1">
    <citation type="submission" date="2021-04" db="EMBL/GenBank/DDBJ databases">
        <title>Draft genome sequence data of methanotrophic Methylovulum sp. strain S1L and Methylomonas sp. strain S2AM isolated from boreal lake water columns.</title>
        <authorList>
            <person name="Rissanen A.J."/>
            <person name="Mangayil R."/>
            <person name="Svenning M.M."/>
            <person name="Khanongnuch R."/>
        </authorList>
    </citation>
    <scope>NUCLEOTIDE SEQUENCE</scope>
    <source>
        <strain evidence="3">S2AM</strain>
    </source>
</reference>
<dbReference type="KEGG" id="mpad:KEF85_10940"/>
<feature type="region of interest" description="Disordered" evidence="1">
    <location>
        <begin position="283"/>
        <end position="303"/>
    </location>
</feature>
<proteinExistence type="predicted"/>
<evidence type="ECO:0000313" key="4">
    <source>
        <dbReference type="Proteomes" id="UP000676649"/>
    </source>
</evidence>